<name>A0A8J3MS52_9CHLR</name>
<dbReference type="AlphaFoldDB" id="A0A8J3MS52"/>
<dbReference type="EMBL" id="BNJF01000001">
    <property type="protein sequence ID" value="GHO44501.1"/>
    <property type="molecule type" value="Genomic_DNA"/>
</dbReference>
<feature type="region of interest" description="Disordered" evidence="1">
    <location>
        <begin position="58"/>
        <end position="120"/>
    </location>
</feature>
<proteinExistence type="predicted"/>
<evidence type="ECO:0000256" key="1">
    <source>
        <dbReference type="SAM" id="MobiDB-lite"/>
    </source>
</evidence>
<dbReference type="Proteomes" id="UP000612362">
    <property type="component" value="Unassembled WGS sequence"/>
</dbReference>
<evidence type="ECO:0000313" key="3">
    <source>
        <dbReference type="Proteomes" id="UP000612362"/>
    </source>
</evidence>
<evidence type="ECO:0000313" key="2">
    <source>
        <dbReference type="EMBL" id="GHO44501.1"/>
    </source>
</evidence>
<feature type="compositionally biased region" description="Basic and acidic residues" evidence="1">
    <location>
        <begin position="98"/>
        <end position="108"/>
    </location>
</feature>
<reference evidence="2" key="1">
    <citation type="submission" date="2020-10" db="EMBL/GenBank/DDBJ databases">
        <title>Taxonomic study of unclassified bacteria belonging to the class Ktedonobacteria.</title>
        <authorList>
            <person name="Yabe S."/>
            <person name="Wang C.M."/>
            <person name="Zheng Y."/>
            <person name="Sakai Y."/>
            <person name="Cavaletti L."/>
            <person name="Monciardini P."/>
            <person name="Donadio S."/>
        </authorList>
    </citation>
    <scope>NUCLEOTIDE SEQUENCE</scope>
    <source>
        <strain evidence="2">SOSP1-1</strain>
    </source>
</reference>
<gene>
    <name evidence="2" type="ORF">KSX_26640</name>
</gene>
<organism evidence="2 3">
    <name type="scientific">Ktedonospora formicarum</name>
    <dbReference type="NCBI Taxonomy" id="2778364"/>
    <lineage>
        <taxon>Bacteria</taxon>
        <taxon>Bacillati</taxon>
        <taxon>Chloroflexota</taxon>
        <taxon>Ktedonobacteria</taxon>
        <taxon>Ktedonobacterales</taxon>
        <taxon>Ktedonobacteraceae</taxon>
        <taxon>Ktedonospora</taxon>
    </lineage>
</organism>
<keyword evidence="3" id="KW-1185">Reference proteome</keyword>
<protein>
    <submittedName>
        <fullName evidence="2">Uncharacterized protein</fullName>
    </submittedName>
</protein>
<sequence>MFIVVMGSKRPYNQEKLRFIRGMHMPKQKVTNVTNALQEQASDSDKVLTESVKAIYPAWPSSRPGPRSTPPLAGMKPVNPLRREQVAEVAYNQETGEPESRPTSEEKASPFIHKKPKQRL</sequence>
<accession>A0A8J3MS52</accession>
<comment type="caution">
    <text evidence="2">The sequence shown here is derived from an EMBL/GenBank/DDBJ whole genome shotgun (WGS) entry which is preliminary data.</text>
</comment>